<evidence type="ECO:0000259" key="7">
    <source>
        <dbReference type="PROSITE" id="PS50020"/>
    </source>
</evidence>
<dbReference type="PANTHER" id="PTHR35391">
    <property type="entry name" value="C2H2-TYPE DOMAIN-CONTAINING PROTEIN-RELATED"/>
    <property type="match status" value="1"/>
</dbReference>
<dbReference type="SMART" id="SM00456">
    <property type="entry name" value="WW"/>
    <property type="match status" value="1"/>
</dbReference>
<feature type="compositionally biased region" description="Polar residues" evidence="6">
    <location>
        <begin position="429"/>
        <end position="451"/>
    </location>
</feature>
<dbReference type="EMBL" id="LFZO01000301">
    <property type="protein sequence ID" value="KXT09869.1"/>
    <property type="molecule type" value="Genomic_DNA"/>
</dbReference>
<proteinExistence type="predicted"/>
<dbReference type="EMBL" id="LFZO01000301">
    <property type="protein sequence ID" value="KXT09866.1"/>
    <property type="molecule type" value="Genomic_DNA"/>
</dbReference>
<feature type="compositionally biased region" description="Polar residues" evidence="6">
    <location>
        <begin position="789"/>
        <end position="823"/>
    </location>
</feature>
<feature type="compositionally biased region" description="Polar residues" evidence="6">
    <location>
        <begin position="632"/>
        <end position="646"/>
    </location>
</feature>
<organism evidence="9 10">
    <name type="scientific">Pseudocercospora musae</name>
    <dbReference type="NCBI Taxonomy" id="113226"/>
    <lineage>
        <taxon>Eukaryota</taxon>
        <taxon>Fungi</taxon>
        <taxon>Dikarya</taxon>
        <taxon>Ascomycota</taxon>
        <taxon>Pezizomycotina</taxon>
        <taxon>Dothideomycetes</taxon>
        <taxon>Dothideomycetidae</taxon>
        <taxon>Mycosphaerellales</taxon>
        <taxon>Mycosphaerellaceae</taxon>
        <taxon>Pseudocercospora</taxon>
    </lineage>
</organism>
<keyword evidence="2" id="KW-0677">Repeat</keyword>
<keyword evidence="4" id="KW-0862">Zinc</keyword>
<feature type="region of interest" description="Disordered" evidence="6">
    <location>
        <begin position="421"/>
        <end position="458"/>
    </location>
</feature>
<evidence type="ECO:0000313" key="10">
    <source>
        <dbReference type="Proteomes" id="UP000073492"/>
    </source>
</evidence>
<dbReference type="SUPFAM" id="SSF51045">
    <property type="entry name" value="WW domain"/>
    <property type="match status" value="1"/>
</dbReference>
<dbReference type="InterPro" id="IPR013087">
    <property type="entry name" value="Znf_C2H2_type"/>
</dbReference>
<protein>
    <recommendedName>
        <fullName evidence="11">WW domain-containing protein</fullName>
    </recommendedName>
</protein>
<feature type="domain" description="C2H2-type" evidence="8">
    <location>
        <begin position="873"/>
        <end position="900"/>
    </location>
</feature>
<evidence type="ECO:0000256" key="2">
    <source>
        <dbReference type="ARBA" id="ARBA00022737"/>
    </source>
</evidence>
<keyword evidence="3 5" id="KW-0863">Zinc-finger</keyword>
<dbReference type="SUPFAM" id="SSF57667">
    <property type="entry name" value="beta-beta-alpha zinc fingers"/>
    <property type="match status" value="1"/>
</dbReference>
<feature type="compositionally biased region" description="Pro residues" evidence="6">
    <location>
        <begin position="537"/>
        <end position="547"/>
    </location>
</feature>
<keyword evidence="1" id="KW-0479">Metal-binding</keyword>
<feature type="domain" description="WW" evidence="7">
    <location>
        <begin position="506"/>
        <end position="538"/>
    </location>
</feature>
<comment type="caution">
    <text evidence="9">The sequence shown here is derived from an EMBL/GenBank/DDBJ whole genome shotgun (WGS) entry which is preliminary data.</text>
</comment>
<feature type="compositionally biased region" description="Low complexity" evidence="6">
    <location>
        <begin position="756"/>
        <end position="779"/>
    </location>
</feature>
<feature type="compositionally biased region" description="Low complexity" evidence="6">
    <location>
        <begin position="487"/>
        <end position="497"/>
    </location>
</feature>
<dbReference type="PROSITE" id="PS00028">
    <property type="entry name" value="ZINC_FINGER_C2H2_1"/>
    <property type="match status" value="2"/>
</dbReference>
<evidence type="ECO:0000256" key="3">
    <source>
        <dbReference type="ARBA" id="ARBA00022771"/>
    </source>
</evidence>
<keyword evidence="10" id="KW-1185">Reference proteome</keyword>
<dbReference type="AlphaFoldDB" id="A0A139I5G6"/>
<dbReference type="InterPro" id="IPR036236">
    <property type="entry name" value="Znf_C2H2_sf"/>
</dbReference>
<dbReference type="PROSITE" id="PS01159">
    <property type="entry name" value="WW_DOMAIN_1"/>
    <property type="match status" value="1"/>
</dbReference>
<dbReference type="EMBL" id="LFZO01000301">
    <property type="protein sequence ID" value="KXT09868.1"/>
    <property type="molecule type" value="Genomic_DNA"/>
</dbReference>
<dbReference type="OrthoDB" id="6133115at2759"/>
<sequence>MDISGSVGQCLQAFTDLEHHLEGQNLSSKSIQHEHARFRIWVGNLSAHRPTGRRSLEFRLRDSSNLRRRVITLLNDLCSELHECSSASIVEDDILDDTENYLEIEMARDGSPTSIDPARGVRDIVNLLYRFSLTLRNPAGHSRIRDAIAKSHSVYLPYDIEHVREKFPNIAEALVHRLGKATSAKRQYLRYREDHHDKKSSGLNVLENDRLETSTNDVTTVATPLPSNDAFLFSKSETETVYSMTSFAPTSSSTASLRPPPMPAGSMEGEAFQCPICFSIVSCDSEHAWRQHVFEDLPPYICLEAACEQPDTTYSRRRDWQRHMLRAHRSTWNCPFDCGQTHSALTQARSHTLNEHSHSMDMSRLDALLESNRQAKHATSDLSCVLCGQSTSNLQDWCRHVGHHLEQLALFALPSHLLGEDGEDDTERSNLSDISSTAKSSAAPNLANPSIDTMPGDGKASIIADSALAADADQSAEVNNADPGPFTRPLSPIRTSPRLPPPPTIDPLPLGWHESIAENGSVYYWTRSGRTTWQRPTSPPPPHPLHTPPVQDQRMPDVRINSSPGVVNSDPTSLADAVSRPLSPSYFLQRRSSPDRPIREPLAADAPQMDVDHDEAQDPMREAQSRADDTRSPVTSSELTQGSSVPENLEGPPPTSRLNTSRGASAFAMDANPVVSTGGVYQGLSVSGDARVHLGDIYHIGPLHPTSGVHDLPESRYRPQPHFSLIAESDLASSAGAANPSSYTTARAYPQMNAPSQGQSSSHPSVGGSSSSGFLLPSSYAEGPVNPQMYDSGQGQSFSNPLLIGGSSNELTRKPMNSQSSVRTLCPPSQGRRGTQISSEGQHMCPECHVAFSDPSALAHHARIHIPAAQRPHACHQCYKRFSYRKDLMRHLATHDPSTPRYFCPHIDCAYNTKGLASRGSLDRHMRSKHPP</sequence>
<feature type="region of interest" description="Disordered" evidence="6">
    <location>
        <begin position="473"/>
        <end position="501"/>
    </location>
</feature>
<dbReference type="InterPro" id="IPR058925">
    <property type="entry name" value="zf-C2H2_AcuF"/>
</dbReference>
<dbReference type="GO" id="GO:0008270">
    <property type="term" value="F:zinc ion binding"/>
    <property type="evidence" value="ECO:0007669"/>
    <property type="project" value="UniProtKB-KW"/>
</dbReference>
<reference evidence="9 10" key="1">
    <citation type="submission" date="2015-07" db="EMBL/GenBank/DDBJ databases">
        <title>Comparative genomics of the Sigatoka disease complex on banana suggests a link between parallel evolutionary changes in Pseudocercospora fijiensis and Pseudocercospora eumusae and increased virulence on the banana host.</title>
        <authorList>
            <person name="Chang T.-C."/>
            <person name="Salvucci A."/>
            <person name="Crous P.W."/>
            <person name="Stergiopoulos I."/>
        </authorList>
    </citation>
    <scope>NUCLEOTIDE SEQUENCE [LARGE SCALE GENOMIC DNA]</scope>
    <source>
        <strain evidence="9 10">CBS 116634</strain>
    </source>
</reference>
<dbReference type="PROSITE" id="PS50157">
    <property type="entry name" value="ZINC_FINGER_C2H2_2"/>
    <property type="match status" value="2"/>
</dbReference>
<dbReference type="STRING" id="113226.A0A139I5G6"/>
<evidence type="ECO:0008006" key="11">
    <source>
        <dbReference type="Google" id="ProtNLM"/>
    </source>
</evidence>
<gene>
    <name evidence="9" type="ORF">AC579_6745</name>
</gene>
<evidence type="ECO:0000256" key="4">
    <source>
        <dbReference type="ARBA" id="ARBA00022833"/>
    </source>
</evidence>
<dbReference type="PROSITE" id="PS50020">
    <property type="entry name" value="WW_DOMAIN_2"/>
    <property type="match status" value="1"/>
</dbReference>
<dbReference type="Pfam" id="PF26082">
    <property type="entry name" value="zf-C2H2_AcuF"/>
    <property type="match status" value="1"/>
</dbReference>
<feature type="domain" description="C2H2-type" evidence="8">
    <location>
        <begin position="843"/>
        <end position="865"/>
    </location>
</feature>
<dbReference type="Gene3D" id="3.30.160.60">
    <property type="entry name" value="Classic Zinc Finger"/>
    <property type="match status" value="1"/>
</dbReference>
<dbReference type="InterPro" id="IPR001202">
    <property type="entry name" value="WW_dom"/>
</dbReference>
<accession>A0A139I5G6</accession>
<dbReference type="InterPro" id="IPR036020">
    <property type="entry name" value="WW_dom_sf"/>
</dbReference>
<dbReference type="EMBL" id="LFZO01000301">
    <property type="protein sequence ID" value="KXT09865.1"/>
    <property type="molecule type" value="Genomic_DNA"/>
</dbReference>
<dbReference type="Proteomes" id="UP000073492">
    <property type="component" value="Unassembled WGS sequence"/>
</dbReference>
<evidence type="ECO:0000256" key="1">
    <source>
        <dbReference type="ARBA" id="ARBA00022723"/>
    </source>
</evidence>
<dbReference type="FunFam" id="3.30.160.60:FF:000100">
    <property type="entry name" value="Zinc finger 45-like"/>
    <property type="match status" value="1"/>
</dbReference>
<evidence type="ECO:0000256" key="5">
    <source>
        <dbReference type="PROSITE-ProRule" id="PRU00042"/>
    </source>
</evidence>
<feature type="compositionally biased region" description="Basic and acidic residues" evidence="6">
    <location>
        <begin position="610"/>
        <end position="631"/>
    </location>
</feature>
<evidence type="ECO:0000256" key="6">
    <source>
        <dbReference type="SAM" id="MobiDB-lite"/>
    </source>
</evidence>
<evidence type="ECO:0000259" key="8">
    <source>
        <dbReference type="PROSITE" id="PS50157"/>
    </source>
</evidence>
<name>A0A139I5G6_9PEZI</name>
<feature type="region of interest" description="Disordered" evidence="6">
    <location>
        <begin position="531"/>
        <end position="661"/>
    </location>
</feature>
<dbReference type="PANTHER" id="PTHR35391:SF7">
    <property type="entry name" value="C2H2-TYPE DOMAIN-CONTAINING PROTEIN"/>
    <property type="match status" value="1"/>
</dbReference>
<feature type="region of interest" description="Disordered" evidence="6">
    <location>
        <begin position="751"/>
        <end position="840"/>
    </location>
</feature>
<dbReference type="SMART" id="SM00355">
    <property type="entry name" value="ZnF_C2H2"/>
    <property type="match status" value="6"/>
</dbReference>
<evidence type="ECO:0000313" key="9">
    <source>
        <dbReference type="EMBL" id="KXT09865.1"/>
    </source>
</evidence>
<feature type="compositionally biased region" description="Polar residues" evidence="6">
    <location>
        <begin position="560"/>
        <end position="572"/>
    </location>
</feature>